<proteinExistence type="predicted"/>
<dbReference type="EMBL" id="CP059472">
    <property type="protein sequence ID" value="QMS99490.1"/>
    <property type="molecule type" value="Genomic_DNA"/>
</dbReference>
<dbReference type="KEGG" id="cbau:H1R16_05690"/>
<keyword evidence="1" id="KW-0812">Transmembrane</keyword>
<organism evidence="3 4">
    <name type="scientific">Marnyiella aurantia</name>
    <dbReference type="NCBI Taxonomy" id="2758037"/>
    <lineage>
        <taxon>Bacteria</taxon>
        <taxon>Pseudomonadati</taxon>
        <taxon>Bacteroidota</taxon>
        <taxon>Flavobacteriia</taxon>
        <taxon>Flavobacteriales</taxon>
        <taxon>Weeksellaceae</taxon>
        <taxon>Marnyiella</taxon>
    </lineage>
</organism>
<accession>A0A7D7QXA1</accession>
<dbReference type="EMBL" id="JACEUX010000005">
    <property type="protein sequence ID" value="MBA5247869.1"/>
    <property type="molecule type" value="Genomic_DNA"/>
</dbReference>
<reference evidence="5" key="2">
    <citation type="submission" date="2020-07" db="EMBL/GenBank/DDBJ databases">
        <title>Flavobacterium sp. xlx-214.</title>
        <authorList>
            <person name="Yang C."/>
        </authorList>
    </citation>
    <scope>NUCLEOTIDE SEQUENCE [LARGE SCALE GENOMIC DNA]</scope>
    <source>
        <strain evidence="5">CX-624</strain>
    </source>
</reference>
<gene>
    <name evidence="3" type="ORF">H1R16_05690</name>
    <name evidence="2" type="ORF">H2507_11900</name>
</gene>
<feature type="transmembrane region" description="Helical" evidence="1">
    <location>
        <begin position="42"/>
        <end position="61"/>
    </location>
</feature>
<evidence type="ECO:0000313" key="5">
    <source>
        <dbReference type="Proteomes" id="UP000539710"/>
    </source>
</evidence>
<sequence length="71" mass="8326">MAIAFSFAQLILKIMNSNIRVFEKSVVIDPFKRDKILKLKKITINILFPAVVYFYQLLLLWNAGLQDRILQ</sequence>
<evidence type="ECO:0000256" key="1">
    <source>
        <dbReference type="SAM" id="Phobius"/>
    </source>
</evidence>
<dbReference type="Proteomes" id="UP000539710">
    <property type="component" value="Unassembled WGS sequence"/>
</dbReference>
<dbReference type="Proteomes" id="UP000515349">
    <property type="component" value="Chromosome"/>
</dbReference>
<name>A0A7D7QXA1_9FLAO</name>
<dbReference type="AlphaFoldDB" id="A0A7D7QXA1"/>
<keyword evidence="5" id="KW-1185">Reference proteome</keyword>
<evidence type="ECO:0000313" key="4">
    <source>
        <dbReference type="Proteomes" id="UP000515349"/>
    </source>
</evidence>
<reference evidence="3 4" key="1">
    <citation type="submission" date="2020-07" db="EMBL/GenBank/DDBJ databases">
        <title>Chryseobacterium sp.cx-624.</title>
        <authorList>
            <person name="Yang C."/>
        </authorList>
    </citation>
    <scope>NUCLEOTIDE SEQUENCE [LARGE SCALE GENOMIC DNA]</scope>
    <source>
        <strain evidence="3">Cx-624</strain>
        <strain evidence="4">cx-624</strain>
    </source>
</reference>
<keyword evidence="1" id="KW-0472">Membrane</keyword>
<evidence type="ECO:0000313" key="2">
    <source>
        <dbReference type="EMBL" id="MBA5247869.1"/>
    </source>
</evidence>
<protein>
    <submittedName>
        <fullName evidence="3">Uncharacterized protein</fullName>
    </submittedName>
</protein>
<keyword evidence="1" id="KW-1133">Transmembrane helix</keyword>
<dbReference type="RefSeq" id="WP_181887966.1">
    <property type="nucleotide sequence ID" value="NZ_CP059472.1"/>
</dbReference>
<evidence type="ECO:0000313" key="3">
    <source>
        <dbReference type="EMBL" id="QMS99490.1"/>
    </source>
</evidence>
<reference evidence="2" key="3">
    <citation type="submission" date="2020-07" db="EMBL/GenBank/DDBJ databases">
        <authorList>
            <person name="Yang C."/>
        </authorList>
    </citation>
    <scope>NUCLEOTIDE SEQUENCE</scope>
    <source>
        <strain evidence="2">Cx-624</strain>
    </source>
</reference>